<dbReference type="HOGENOM" id="CLU_3201351_0_0_9"/>
<organism evidence="1 2">
    <name type="scientific">Pseudolactococcus piscium MKFS47</name>
    <dbReference type="NCBI Taxonomy" id="297352"/>
    <lineage>
        <taxon>Bacteria</taxon>
        <taxon>Bacillati</taxon>
        <taxon>Bacillota</taxon>
        <taxon>Bacilli</taxon>
        <taxon>Lactobacillales</taxon>
        <taxon>Streptococcaceae</taxon>
        <taxon>Pseudolactococcus</taxon>
    </lineage>
</organism>
<dbReference type="KEGG" id="lpk:LACPI_1594"/>
<sequence>MLNLLDDYIDEFIFNCQSRDLPQGTVVRYTKKLKVFLLEQEINEI</sequence>
<proteinExistence type="predicted"/>
<gene>
    <name evidence="1" type="ORF">LACPI_1594</name>
</gene>
<dbReference type="EMBL" id="LN774769">
    <property type="protein sequence ID" value="CEN28794.1"/>
    <property type="molecule type" value="Genomic_DNA"/>
</dbReference>
<dbReference type="RefSeq" id="WP_157761135.1">
    <property type="nucleotide sequence ID" value="NZ_LN774769.1"/>
</dbReference>
<dbReference type="AlphaFoldDB" id="A0A0D6DZ97"/>
<evidence type="ECO:0000313" key="1">
    <source>
        <dbReference type="EMBL" id="CEN28794.1"/>
    </source>
</evidence>
<name>A0A0D6DZ97_9LACT</name>
<evidence type="ECO:0000313" key="2">
    <source>
        <dbReference type="Proteomes" id="UP000033166"/>
    </source>
</evidence>
<protein>
    <submittedName>
        <fullName evidence="1">Uncharacterized protein</fullName>
    </submittedName>
</protein>
<reference evidence="2" key="1">
    <citation type="submission" date="2015-01" db="EMBL/GenBank/DDBJ databases">
        <authorList>
            <person name="Andreevskaya M."/>
        </authorList>
    </citation>
    <scope>NUCLEOTIDE SEQUENCE [LARGE SCALE GENOMIC DNA]</scope>
    <source>
        <strain evidence="2">MKFS47</strain>
    </source>
</reference>
<accession>A0A0D6DZ97</accession>
<dbReference type="Proteomes" id="UP000033166">
    <property type="component" value="Chromosome I"/>
</dbReference>